<sequence length="322" mass="34517">MRKKFIYMTVSLILLAFLLLAPVQAAAASSEGLLLWFHTLLPMLLPFFILSRLLIALDGVSGITRFLAPLARSFFGLSPNGSFCLLTGFLCGYPVGAKISADLVRENRITPEEGAYLLTFTNNPSPAFLTGYCLTEALELPERVPVSLLLVYGAPLLYAALTRHRQTFPDLSIEKKTSGSQISFKIVDACIMDGLENILKLGGYLILFSMLAKLLLLLIGSLPLCSCLTVGLLEITNGIALTAASPILTKRAAWALSLFIVSFGGLSGAAQTESMLQGTQLSVLSYLKAKAGTALLTACFAILYLGLTDLPLALPLPAVLLR</sequence>
<evidence type="ECO:0000313" key="4">
    <source>
        <dbReference type="EMBL" id="MEQ2473372.1"/>
    </source>
</evidence>
<accession>A0ABV1FJX5</accession>
<evidence type="ECO:0000259" key="3">
    <source>
        <dbReference type="Pfam" id="PF07670"/>
    </source>
</evidence>
<keyword evidence="1" id="KW-0812">Transmembrane</keyword>
<dbReference type="EMBL" id="JBBMFE010000013">
    <property type="protein sequence ID" value="MEQ2473372.1"/>
    <property type="molecule type" value="Genomic_DNA"/>
</dbReference>
<dbReference type="RefSeq" id="WP_178039159.1">
    <property type="nucleotide sequence ID" value="NZ_JBBMFE010000013.1"/>
</dbReference>
<dbReference type="Pfam" id="PF07670">
    <property type="entry name" value="Gate"/>
    <property type="match status" value="1"/>
</dbReference>
<keyword evidence="1" id="KW-0472">Membrane</keyword>
<feature type="signal peptide" evidence="2">
    <location>
        <begin position="1"/>
        <end position="27"/>
    </location>
</feature>
<protein>
    <submittedName>
        <fullName evidence="4">Nucleoside recognition domain-containing protein</fullName>
    </submittedName>
</protein>
<organism evidence="4 5">
    <name type="scientific">Laedolimicola intestinihominis</name>
    <dbReference type="NCBI Taxonomy" id="3133166"/>
    <lineage>
        <taxon>Bacteria</taxon>
        <taxon>Bacillati</taxon>
        <taxon>Bacillota</taxon>
        <taxon>Clostridia</taxon>
        <taxon>Lachnospirales</taxon>
        <taxon>Lachnospiraceae</taxon>
        <taxon>Laedolimicola</taxon>
    </lineage>
</organism>
<feature type="transmembrane region" description="Helical" evidence="1">
    <location>
        <begin position="252"/>
        <end position="270"/>
    </location>
</feature>
<feature type="transmembrane region" description="Helical" evidence="1">
    <location>
        <begin position="74"/>
        <end position="95"/>
    </location>
</feature>
<feature type="chain" id="PRO_5046788969" evidence="2">
    <location>
        <begin position="28"/>
        <end position="322"/>
    </location>
</feature>
<feature type="transmembrane region" description="Helical" evidence="1">
    <location>
        <begin position="204"/>
        <end position="232"/>
    </location>
</feature>
<keyword evidence="5" id="KW-1185">Reference proteome</keyword>
<dbReference type="Proteomes" id="UP001438008">
    <property type="component" value="Unassembled WGS sequence"/>
</dbReference>
<feature type="transmembrane region" description="Helical" evidence="1">
    <location>
        <begin position="291"/>
        <end position="314"/>
    </location>
</feature>
<feature type="domain" description="Nucleoside transporter/FeoB GTPase Gate" evidence="3">
    <location>
        <begin position="39"/>
        <end position="130"/>
    </location>
</feature>
<evidence type="ECO:0000256" key="2">
    <source>
        <dbReference type="SAM" id="SignalP"/>
    </source>
</evidence>
<dbReference type="InterPro" id="IPR011642">
    <property type="entry name" value="Gate_dom"/>
</dbReference>
<proteinExistence type="predicted"/>
<keyword evidence="1" id="KW-1133">Transmembrane helix</keyword>
<evidence type="ECO:0000313" key="5">
    <source>
        <dbReference type="Proteomes" id="UP001438008"/>
    </source>
</evidence>
<name>A0ABV1FJX5_9FIRM</name>
<keyword evidence="2" id="KW-0732">Signal</keyword>
<comment type="caution">
    <text evidence="4">The sequence shown here is derived from an EMBL/GenBank/DDBJ whole genome shotgun (WGS) entry which is preliminary data.</text>
</comment>
<reference evidence="4 5" key="1">
    <citation type="submission" date="2024-03" db="EMBL/GenBank/DDBJ databases">
        <title>Human intestinal bacterial collection.</title>
        <authorList>
            <person name="Pauvert C."/>
            <person name="Hitch T.C.A."/>
            <person name="Clavel T."/>
        </authorList>
    </citation>
    <scope>NUCLEOTIDE SEQUENCE [LARGE SCALE GENOMIC DNA]</scope>
    <source>
        <strain evidence="4 5">CLA-AA-H132</strain>
    </source>
</reference>
<evidence type="ECO:0000256" key="1">
    <source>
        <dbReference type="SAM" id="Phobius"/>
    </source>
</evidence>
<feature type="transmembrane region" description="Helical" evidence="1">
    <location>
        <begin position="144"/>
        <end position="161"/>
    </location>
</feature>
<feature type="transmembrane region" description="Helical" evidence="1">
    <location>
        <begin position="35"/>
        <end position="54"/>
    </location>
</feature>
<gene>
    <name evidence="4" type="ORF">WMO29_12875</name>
</gene>